<evidence type="ECO:0000256" key="5">
    <source>
        <dbReference type="ARBA" id="ARBA00022989"/>
    </source>
</evidence>
<dbReference type="Proteomes" id="UP000219467">
    <property type="component" value="Unassembled WGS sequence"/>
</dbReference>
<evidence type="ECO:0000313" key="13">
    <source>
        <dbReference type="EMBL" id="SNX74150.1"/>
    </source>
</evidence>
<feature type="domain" description="Methyl-accepting transducer" evidence="11">
    <location>
        <begin position="281"/>
        <end position="496"/>
    </location>
</feature>
<dbReference type="PANTHER" id="PTHR43531:SF11">
    <property type="entry name" value="METHYL-ACCEPTING CHEMOTAXIS PROTEIN 3"/>
    <property type="match status" value="1"/>
</dbReference>
<protein>
    <submittedName>
        <fullName evidence="13">Methyl-accepting chemotaxis protein</fullName>
    </submittedName>
</protein>
<evidence type="ECO:0000256" key="8">
    <source>
        <dbReference type="PROSITE-ProRule" id="PRU00284"/>
    </source>
</evidence>
<keyword evidence="2" id="KW-1003">Cell membrane</keyword>
<gene>
    <name evidence="13" type="ORF">SAMN05878503_11961</name>
</gene>
<dbReference type="InterPro" id="IPR029151">
    <property type="entry name" value="Sensor-like_sf"/>
</dbReference>
<feature type="region of interest" description="Disordered" evidence="9">
    <location>
        <begin position="289"/>
        <end position="314"/>
    </location>
</feature>
<dbReference type="FunFam" id="1.10.287.950:FF:000001">
    <property type="entry name" value="Methyl-accepting chemotaxis sensory transducer"/>
    <property type="match status" value="1"/>
</dbReference>
<feature type="compositionally biased region" description="Low complexity" evidence="9">
    <location>
        <begin position="303"/>
        <end position="314"/>
    </location>
</feature>
<keyword evidence="6 10" id="KW-0472">Membrane</keyword>
<evidence type="ECO:0000313" key="14">
    <source>
        <dbReference type="Proteomes" id="UP000219467"/>
    </source>
</evidence>
<organism evidence="13 14">
    <name type="scientific">Cereibacter ovatus</name>
    <dbReference type="NCBI Taxonomy" id="439529"/>
    <lineage>
        <taxon>Bacteria</taxon>
        <taxon>Pseudomonadati</taxon>
        <taxon>Pseudomonadota</taxon>
        <taxon>Alphaproteobacteria</taxon>
        <taxon>Rhodobacterales</taxon>
        <taxon>Paracoccaceae</taxon>
        <taxon>Cereibacter</taxon>
    </lineage>
</organism>
<dbReference type="Pfam" id="PF00672">
    <property type="entry name" value="HAMP"/>
    <property type="match status" value="1"/>
</dbReference>
<dbReference type="InterPro" id="IPR003660">
    <property type="entry name" value="HAMP_dom"/>
</dbReference>
<dbReference type="GO" id="GO:0006935">
    <property type="term" value="P:chemotaxis"/>
    <property type="evidence" value="ECO:0007669"/>
    <property type="project" value="UniProtKB-KW"/>
</dbReference>
<evidence type="ECO:0000259" key="11">
    <source>
        <dbReference type="PROSITE" id="PS50111"/>
    </source>
</evidence>
<evidence type="ECO:0000256" key="1">
    <source>
        <dbReference type="ARBA" id="ARBA00004651"/>
    </source>
</evidence>
<evidence type="ECO:0000256" key="3">
    <source>
        <dbReference type="ARBA" id="ARBA00022500"/>
    </source>
</evidence>
<dbReference type="Pfam" id="PF00015">
    <property type="entry name" value="MCPsignal"/>
    <property type="match status" value="1"/>
</dbReference>
<keyword evidence="3" id="KW-0145">Chemotaxis</keyword>
<accession>A0A285D2V3</accession>
<dbReference type="SUPFAM" id="SSF58104">
    <property type="entry name" value="Methyl-accepting chemotaxis protein (MCP) signaling domain"/>
    <property type="match status" value="1"/>
</dbReference>
<proteinExistence type="inferred from homology"/>
<dbReference type="AlphaFoldDB" id="A0A285D2V3"/>
<comment type="similarity">
    <text evidence="7">Belongs to the methyl-accepting chemotaxis (MCP) protein family.</text>
</comment>
<dbReference type="EMBL" id="OAOQ01000019">
    <property type="protein sequence ID" value="SNX74150.1"/>
    <property type="molecule type" value="Genomic_DNA"/>
</dbReference>
<dbReference type="PROSITE" id="PS50885">
    <property type="entry name" value="HAMP"/>
    <property type="match status" value="1"/>
</dbReference>
<comment type="subcellular location">
    <subcellularLocation>
        <location evidence="1">Cell membrane</location>
        <topology evidence="1">Multi-pass membrane protein</topology>
    </subcellularLocation>
</comment>
<dbReference type="InterPro" id="IPR033463">
    <property type="entry name" value="sCache_3"/>
</dbReference>
<dbReference type="PROSITE" id="PS50111">
    <property type="entry name" value="CHEMOTAXIS_TRANSDUC_2"/>
    <property type="match status" value="1"/>
</dbReference>
<keyword evidence="4 10" id="KW-0812">Transmembrane</keyword>
<dbReference type="GO" id="GO:0007165">
    <property type="term" value="P:signal transduction"/>
    <property type="evidence" value="ECO:0007669"/>
    <property type="project" value="UniProtKB-KW"/>
</dbReference>
<feature type="transmembrane region" description="Helical" evidence="10">
    <location>
        <begin position="201"/>
        <end position="222"/>
    </location>
</feature>
<name>A0A285D2V3_9RHOB</name>
<dbReference type="Gene3D" id="1.10.287.950">
    <property type="entry name" value="Methyl-accepting chemotaxis protein"/>
    <property type="match status" value="1"/>
</dbReference>
<dbReference type="GO" id="GO:0004888">
    <property type="term" value="F:transmembrane signaling receptor activity"/>
    <property type="evidence" value="ECO:0007669"/>
    <property type="project" value="InterPro"/>
</dbReference>
<sequence length="535" mass="56960">MLSVLNLRLSLRQKITLTNLIPMVLLAVTLVTALSITQRSNLIENAQEMQRITLRVLATNIGAKFPDFHHEISVDGVISRAVWNNIPDFEKHDLVESVGDQTGKTATIFRLDVAKNQFIRMTTNVMRPDGTRAVGTALDPTGLAHAAMLRGEPYAGQANILGMEYLTVYVPVFDDSGRIHGVLYAGVPIDRINEILADDQTLAAAITLGLLVVAFIVVWLGARSVSRAVEVMTQAMQRLADGRLETILPPTKRGDEIGDLMRAMQTMTLTLRQTVGDVVSSSGQVASGSQQLSSTAEQLSQGSTEQAAATEEASAAMEQMFANIRQNAENAAETEKIAGKASANAEKSGQAVANAVDAMRTIADKIQIVQEIARQTDLLALNAAIEAARAGQHGKGFAVVASEVRKLAERSQQASTEIGALSGSTLSISEEAGRMLQDLVPDIQRTADLVGEISTACREQNLGSEQINKAIQQLDQVTQQNAAAANQMSGTAEELSAQAVMLNERAGFFTLECAPLAKDALPAPAPGGLPSLSLG</sequence>
<keyword evidence="14" id="KW-1185">Reference proteome</keyword>
<evidence type="ECO:0000256" key="6">
    <source>
        <dbReference type="ARBA" id="ARBA00023136"/>
    </source>
</evidence>
<evidence type="ECO:0000256" key="10">
    <source>
        <dbReference type="SAM" id="Phobius"/>
    </source>
</evidence>
<evidence type="ECO:0000256" key="9">
    <source>
        <dbReference type="SAM" id="MobiDB-lite"/>
    </source>
</evidence>
<feature type="transmembrane region" description="Helical" evidence="10">
    <location>
        <begin position="20"/>
        <end position="37"/>
    </location>
</feature>
<keyword evidence="5 10" id="KW-1133">Transmembrane helix</keyword>
<dbReference type="InterPro" id="IPR004090">
    <property type="entry name" value="Chemotax_Me-accpt_rcpt"/>
</dbReference>
<evidence type="ECO:0000256" key="7">
    <source>
        <dbReference type="ARBA" id="ARBA00029447"/>
    </source>
</evidence>
<evidence type="ECO:0000256" key="2">
    <source>
        <dbReference type="ARBA" id="ARBA00022475"/>
    </source>
</evidence>
<evidence type="ECO:0000259" key="12">
    <source>
        <dbReference type="PROSITE" id="PS50885"/>
    </source>
</evidence>
<dbReference type="CDD" id="cd06225">
    <property type="entry name" value="HAMP"/>
    <property type="match status" value="1"/>
</dbReference>
<dbReference type="SUPFAM" id="SSF103190">
    <property type="entry name" value="Sensory domain-like"/>
    <property type="match status" value="1"/>
</dbReference>
<dbReference type="InterPro" id="IPR051310">
    <property type="entry name" value="MCP_chemotaxis"/>
</dbReference>
<reference evidence="14" key="1">
    <citation type="submission" date="2017-08" db="EMBL/GenBank/DDBJ databases">
        <authorList>
            <person name="Varghese N."/>
            <person name="Submissions S."/>
        </authorList>
    </citation>
    <scope>NUCLEOTIDE SEQUENCE [LARGE SCALE GENOMIC DNA]</scope>
    <source>
        <strain evidence="14">JA234</strain>
    </source>
</reference>
<feature type="domain" description="HAMP" evidence="12">
    <location>
        <begin position="223"/>
        <end position="276"/>
    </location>
</feature>
<dbReference type="GO" id="GO:0005886">
    <property type="term" value="C:plasma membrane"/>
    <property type="evidence" value="ECO:0007669"/>
    <property type="project" value="UniProtKB-SubCell"/>
</dbReference>
<dbReference type="Pfam" id="PF17202">
    <property type="entry name" value="sCache_3_3"/>
    <property type="match status" value="1"/>
</dbReference>
<dbReference type="PANTHER" id="PTHR43531">
    <property type="entry name" value="PROTEIN ICFG"/>
    <property type="match status" value="1"/>
</dbReference>
<evidence type="ECO:0000256" key="4">
    <source>
        <dbReference type="ARBA" id="ARBA00022692"/>
    </source>
</evidence>
<dbReference type="InterPro" id="IPR004089">
    <property type="entry name" value="MCPsignal_dom"/>
</dbReference>
<keyword evidence="8" id="KW-0807">Transducer</keyword>
<dbReference type="PRINTS" id="PR00260">
    <property type="entry name" value="CHEMTRNSDUCR"/>
</dbReference>
<dbReference type="SMART" id="SM00304">
    <property type="entry name" value="HAMP"/>
    <property type="match status" value="1"/>
</dbReference>
<dbReference type="SMART" id="SM00283">
    <property type="entry name" value="MA"/>
    <property type="match status" value="1"/>
</dbReference>